<feature type="compositionally biased region" description="Basic and acidic residues" evidence="1">
    <location>
        <begin position="9"/>
        <end position="20"/>
    </location>
</feature>
<evidence type="ECO:0000256" key="1">
    <source>
        <dbReference type="SAM" id="MobiDB-lite"/>
    </source>
</evidence>
<dbReference type="GeneID" id="17043356"/>
<dbReference type="STRING" id="574566.I0Z3Y5"/>
<dbReference type="AlphaFoldDB" id="I0Z3Y5"/>
<keyword evidence="3" id="KW-1185">Reference proteome</keyword>
<dbReference type="PANTHER" id="PTHR31968:SF4">
    <property type="entry name" value="SERINE_ARGININE-RELATED PROTEIN 53"/>
    <property type="match status" value="1"/>
</dbReference>
<evidence type="ECO:0000313" key="2">
    <source>
        <dbReference type="EMBL" id="EIE25354.1"/>
    </source>
</evidence>
<evidence type="ECO:0000313" key="3">
    <source>
        <dbReference type="Proteomes" id="UP000007264"/>
    </source>
</evidence>
<accession>I0Z3Y5</accession>
<sequence length="227" mass="24073">MSMLTAEAKTGKGDSIKETGKGTWTGAETGTGTGTETGTGIETETGAEIGTGIETETGAGTETVESIEDIALLMKGQPPPQTNIALEAVSTEMQSTVQHGKSRGDTQTGPQEGPGRPEKINFVEAIPGYEEMSAGERMKARTKLLLARTNKQDIDSRQQWTRFVFNKDALLDEEGAQPGDAFGGGANAVSLKVPAAQARQEERILSAQEAHEACASSRSLQVIYVWQ</sequence>
<feature type="region of interest" description="Disordered" evidence="1">
    <location>
        <begin position="91"/>
        <end position="119"/>
    </location>
</feature>
<dbReference type="GO" id="GO:0005737">
    <property type="term" value="C:cytoplasm"/>
    <property type="evidence" value="ECO:0007669"/>
    <property type="project" value="TreeGrafter"/>
</dbReference>
<dbReference type="InterPro" id="IPR034604">
    <property type="entry name" value="SRRP53"/>
</dbReference>
<organism evidence="2 3">
    <name type="scientific">Coccomyxa subellipsoidea (strain C-169)</name>
    <name type="common">Green microalga</name>
    <dbReference type="NCBI Taxonomy" id="574566"/>
    <lineage>
        <taxon>Eukaryota</taxon>
        <taxon>Viridiplantae</taxon>
        <taxon>Chlorophyta</taxon>
        <taxon>core chlorophytes</taxon>
        <taxon>Trebouxiophyceae</taxon>
        <taxon>Trebouxiophyceae incertae sedis</taxon>
        <taxon>Coccomyxaceae</taxon>
        <taxon>Coccomyxa</taxon>
        <taxon>Coccomyxa subellipsoidea</taxon>
    </lineage>
</organism>
<protein>
    <submittedName>
        <fullName evidence="2">Uncharacterized protein</fullName>
    </submittedName>
</protein>
<gene>
    <name evidence="2" type="ORF">COCSUDRAFT_40625</name>
</gene>
<reference evidence="2 3" key="1">
    <citation type="journal article" date="2012" name="Genome Biol.">
        <title>The genome of the polar eukaryotic microalga coccomyxa subellipsoidea reveals traits of cold adaptation.</title>
        <authorList>
            <person name="Blanc G."/>
            <person name="Agarkova I."/>
            <person name="Grimwood J."/>
            <person name="Kuo A."/>
            <person name="Brueggeman A."/>
            <person name="Dunigan D."/>
            <person name="Gurnon J."/>
            <person name="Ladunga I."/>
            <person name="Lindquist E."/>
            <person name="Lucas S."/>
            <person name="Pangilinan J."/>
            <person name="Proschold T."/>
            <person name="Salamov A."/>
            <person name="Schmutz J."/>
            <person name="Weeks D."/>
            <person name="Yamada T."/>
            <person name="Claverie J.M."/>
            <person name="Grigoriev I."/>
            <person name="Van Etten J."/>
            <person name="Lomsadze A."/>
            <person name="Borodovsky M."/>
        </authorList>
    </citation>
    <scope>NUCLEOTIDE SEQUENCE [LARGE SCALE GENOMIC DNA]</scope>
    <source>
        <strain evidence="2 3">C-169</strain>
    </source>
</reference>
<name>I0Z3Y5_COCSC</name>
<feature type="compositionally biased region" description="Polar residues" evidence="1">
    <location>
        <begin position="91"/>
        <end position="110"/>
    </location>
</feature>
<dbReference type="OrthoDB" id="1939205at2759"/>
<dbReference type="PANTHER" id="PTHR31968">
    <property type="entry name" value="SERINE/ARGININE-RELATED PROTEIN 53"/>
    <property type="match status" value="1"/>
</dbReference>
<feature type="region of interest" description="Disordered" evidence="1">
    <location>
        <begin position="1"/>
        <end position="61"/>
    </location>
</feature>
<dbReference type="GO" id="GO:0005634">
    <property type="term" value="C:nucleus"/>
    <property type="evidence" value="ECO:0007669"/>
    <property type="project" value="TreeGrafter"/>
</dbReference>
<dbReference type="EMBL" id="AGSI01000004">
    <property type="protein sequence ID" value="EIE25354.1"/>
    <property type="molecule type" value="Genomic_DNA"/>
</dbReference>
<feature type="compositionally biased region" description="Low complexity" evidence="1">
    <location>
        <begin position="38"/>
        <end position="61"/>
    </location>
</feature>
<dbReference type="KEGG" id="csl:COCSUDRAFT_40625"/>
<comment type="caution">
    <text evidence="2">The sequence shown here is derived from an EMBL/GenBank/DDBJ whole genome shotgun (WGS) entry which is preliminary data.</text>
</comment>
<dbReference type="RefSeq" id="XP_005649898.1">
    <property type="nucleotide sequence ID" value="XM_005649841.1"/>
</dbReference>
<proteinExistence type="predicted"/>
<dbReference type="Proteomes" id="UP000007264">
    <property type="component" value="Unassembled WGS sequence"/>
</dbReference>
<dbReference type="GO" id="GO:0000380">
    <property type="term" value="P:alternative mRNA splicing, via spliceosome"/>
    <property type="evidence" value="ECO:0007669"/>
    <property type="project" value="InterPro"/>
</dbReference>